<evidence type="ECO:0000313" key="3">
    <source>
        <dbReference type="Proteomes" id="UP000308730"/>
    </source>
</evidence>
<name>A0A4S4MNV3_9APHY</name>
<protein>
    <submittedName>
        <fullName evidence="2">Uncharacterized protein</fullName>
    </submittedName>
</protein>
<dbReference type="AlphaFoldDB" id="A0A4S4MNV3"/>
<proteinExistence type="predicted"/>
<accession>A0A4S4MNV3</accession>
<evidence type="ECO:0000313" key="2">
    <source>
        <dbReference type="EMBL" id="THH27365.1"/>
    </source>
</evidence>
<sequence length="448" mass="50390">MPLSIEWVRQRLLAAYDAKPTIDPILSIGDRIHSFRIVAGHGSVIPAFMTWLNCPLDRLQDLRLEWLAGSKPDNFVRCRTPTLHGTSGFWALRKLHLNGVGMLDWDWAAGVLNNLQSLHLKYAGLSYAIFARLLQSSAKTLEYVHLEDAFSRRRAFDEEDEEEPAPWEPLQAPEIRLARLRELCMRGDVYTPNDGPSMNILVPLSYLSIPETTQLLLTCRIITSEELLQSAGILPPSLFRSGPLLKITELMVVLHGYGGFTFKGTVDPDLNYYTIEVGLHHSTSYPDLSSYPDLLSHPNAFADMFGQSPIHTLTVLYNPVTFALEMGHWMELCGLEGLRCLRIAPLYQQPNFQDLEGMSHVFRVLAQGVGPKQDQRRVPRLQRVDLIYFDTGPQFLAFARACLKKRMEGRDCDPLSVWSDGIPVLGPDSESTPGDDDGDIYDTKPGPE</sequence>
<gene>
    <name evidence="2" type="ORF">EUX98_g6822</name>
</gene>
<feature type="region of interest" description="Disordered" evidence="1">
    <location>
        <begin position="421"/>
        <end position="448"/>
    </location>
</feature>
<dbReference type="EMBL" id="SGPM01000257">
    <property type="protein sequence ID" value="THH27365.1"/>
    <property type="molecule type" value="Genomic_DNA"/>
</dbReference>
<organism evidence="2 3">
    <name type="scientific">Antrodiella citrinella</name>
    <dbReference type="NCBI Taxonomy" id="2447956"/>
    <lineage>
        <taxon>Eukaryota</taxon>
        <taxon>Fungi</taxon>
        <taxon>Dikarya</taxon>
        <taxon>Basidiomycota</taxon>
        <taxon>Agaricomycotina</taxon>
        <taxon>Agaricomycetes</taxon>
        <taxon>Polyporales</taxon>
        <taxon>Steccherinaceae</taxon>
        <taxon>Antrodiella</taxon>
    </lineage>
</organism>
<keyword evidence="3" id="KW-1185">Reference proteome</keyword>
<reference evidence="2 3" key="1">
    <citation type="submission" date="2019-02" db="EMBL/GenBank/DDBJ databases">
        <title>Genome sequencing of the rare red list fungi Antrodiella citrinella (Flaviporus citrinellus).</title>
        <authorList>
            <person name="Buettner E."/>
            <person name="Kellner H."/>
        </authorList>
    </citation>
    <scope>NUCLEOTIDE SEQUENCE [LARGE SCALE GENOMIC DNA]</scope>
    <source>
        <strain evidence="2 3">DSM 108506</strain>
    </source>
</reference>
<dbReference type="Proteomes" id="UP000308730">
    <property type="component" value="Unassembled WGS sequence"/>
</dbReference>
<evidence type="ECO:0000256" key="1">
    <source>
        <dbReference type="SAM" id="MobiDB-lite"/>
    </source>
</evidence>
<comment type="caution">
    <text evidence="2">The sequence shown here is derived from an EMBL/GenBank/DDBJ whole genome shotgun (WGS) entry which is preliminary data.</text>
</comment>